<dbReference type="GO" id="GO:0005829">
    <property type="term" value="C:cytosol"/>
    <property type="evidence" value="ECO:0007669"/>
    <property type="project" value="UniProtKB-ARBA"/>
</dbReference>
<reference evidence="4 5" key="1">
    <citation type="submission" date="2018-05" db="EMBL/GenBank/DDBJ databases">
        <title>Rhodoferax soyangensis sp.nov., isolated from an oligotrophic freshwater lake.</title>
        <authorList>
            <person name="Park M."/>
        </authorList>
    </citation>
    <scope>NUCLEOTIDE SEQUENCE [LARGE SCALE GENOMIC DNA]</scope>
    <source>
        <strain evidence="4 5">IMCC26218</strain>
    </source>
</reference>
<dbReference type="InterPro" id="IPR012340">
    <property type="entry name" value="NA-bd_OB-fold"/>
</dbReference>
<dbReference type="Pfam" id="PF06961">
    <property type="entry name" value="DUF1294"/>
    <property type="match status" value="1"/>
</dbReference>
<protein>
    <submittedName>
        <fullName evidence="4">DUF1294 domain-containing protein</fullName>
    </submittedName>
</protein>
<dbReference type="Proteomes" id="UP000260665">
    <property type="component" value="Unassembled WGS sequence"/>
</dbReference>
<feature type="transmembrane region" description="Helical" evidence="2">
    <location>
        <begin position="87"/>
        <end position="107"/>
    </location>
</feature>
<dbReference type="InterPro" id="IPR011129">
    <property type="entry name" value="CSD"/>
</dbReference>
<dbReference type="GO" id="GO:0003676">
    <property type="term" value="F:nucleic acid binding"/>
    <property type="evidence" value="ECO:0007669"/>
    <property type="project" value="InterPro"/>
</dbReference>
<dbReference type="CDD" id="cd04458">
    <property type="entry name" value="CSP_CDS"/>
    <property type="match status" value="1"/>
</dbReference>
<feature type="domain" description="CSD" evidence="3">
    <location>
        <begin position="2"/>
        <end position="67"/>
    </location>
</feature>
<evidence type="ECO:0000256" key="1">
    <source>
        <dbReference type="SAM" id="MobiDB-lite"/>
    </source>
</evidence>
<dbReference type="Gene3D" id="2.40.50.140">
    <property type="entry name" value="Nucleic acid-binding proteins"/>
    <property type="match status" value="1"/>
</dbReference>
<dbReference type="InterPro" id="IPR002059">
    <property type="entry name" value="CSP_DNA-bd"/>
</dbReference>
<dbReference type="InterPro" id="IPR010718">
    <property type="entry name" value="DUF1294"/>
</dbReference>
<name>A0A3E1R6Y4_9BURK</name>
<organism evidence="4 5">
    <name type="scientific">Rhodoferax lacus</name>
    <dbReference type="NCBI Taxonomy" id="2184758"/>
    <lineage>
        <taxon>Bacteria</taxon>
        <taxon>Pseudomonadati</taxon>
        <taxon>Pseudomonadota</taxon>
        <taxon>Betaproteobacteria</taxon>
        <taxon>Burkholderiales</taxon>
        <taxon>Comamonadaceae</taxon>
        <taxon>Rhodoferax</taxon>
    </lineage>
</organism>
<comment type="caution">
    <text evidence="4">The sequence shown here is derived from an EMBL/GenBank/DDBJ whole genome shotgun (WGS) entry which is preliminary data.</text>
</comment>
<feature type="transmembrane region" description="Helical" evidence="2">
    <location>
        <begin position="177"/>
        <end position="196"/>
    </location>
</feature>
<keyword evidence="2" id="KW-0812">Transmembrane</keyword>
<dbReference type="AlphaFoldDB" id="A0A3E1R6Y4"/>
<proteinExistence type="predicted"/>
<keyword evidence="2" id="KW-0472">Membrane</keyword>
<dbReference type="PROSITE" id="PS51857">
    <property type="entry name" value="CSD_2"/>
    <property type="match status" value="1"/>
</dbReference>
<evidence type="ECO:0000313" key="4">
    <source>
        <dbReference type="EMBL" id="RFO94951.1"/>
    </source>
</evidence>
<sequence length="233" mass="25584">MRFEGIITQWNEDRGFGFIEPTLGGQTIFVHASALPHRIKNAPLHRGVSFEVELNPQGKKRARNVLLIQAVRPRQVQRETPSAKPGFAGWLAIPVFAVVYLVTALVWHVPYRVALVYLGCSLACCVAYALDKSAAQAGRWRISENTLLMLGLAGGWPGAILAQQLLRHKTSKQSFRVAFWFTVVLNVAGFVALASPQLRGFDSLLRWASTEPGRSVKQTAEGQTQRADAPAPG</sequence>
<dbReference type="Pfam" id="PF00313">
    <property type="entry name" value="CSD"/>
    <property type="match status" value="1"/>
</dbReference>
<evidence type="ECO:0000256" key="2">
    <source>
        <dbReference type="SAM" id="Phobius"/>
    </source>
</evidence>
<accession>A0A3E1R6Y4</accession>
<gene>
    <name evidence="4" type="ORF">DIC66_20935</name>
</gene>
<keyword evidence="2" id="KW-1133">Transmembrane helix</keyword>
<dbReference type="RefSeq" id="WP_117180132.1">
    <property type="nucleotide sequence ID" value="NZ_QFZK01000026.1"/>
</dbReference>
<dbReference type="SMART" id="SM00357">
    <property type="entry name" value="CSP"/>
    <property type="match status" value="1"/>
</dbReference>
<keyword evidence="5" id="KW-1185">Reference proteome</keyword>
<feature type="transmembrane region" description="Helical" evidence="2">
    <location>
        <begin position="113"/>
        <end position="130"/>
    </location>
</feature>
<feature type="compositionally biased region" description="Polar residues" evidence="1">
    <location>
        <begin position="216"/>
        <end position="226"/>
    </location>
</feature>
<feature type="region of interest" description="Disordered" evidence="1">
    <location>
        <begin position="213"/>
        <end position="233"/>
    </location>
</feature>
<evidence type="ECO:0000313" key="5">
    <source>
        <dbReference type="Proteomes" id="UP000260665"/>
    </source>
</evidence>
<dbReference type="OrthoDB" id="72963at2"/>
<dbReference type="SUPFAM" id="SSF50249">
    <property type="entry name" value="Nucleic acid-binding proteins"/>
    <property type="match status" value="1"/>
</dbReference>
<dbReference type="EMBL" id="QFZK01000026">
    <property type="protein sequence ID" value="RFO94951.1"/>
    <property type="molecule type" value="Genomic_DNA"/>
</dbReference>
<evidence type="ECO:0000259" key="3">
    <source>
        <dbReference type="PROSITE" id="PS51857"/>
    </source>
</evidence>